<dbReference type="PANTHER" id="PTHR33127:SF45">
    <property type="entry name" value="OS05G0143700 PROTEIN"/>
    <property type="match status" value="1"/>
</dbReference>
<name>A0ABC8ZAE9_9POAL</name>
<proteinExistence type="predicted"/>
<evidence type="ECO:0000259" key="1">
    <source>
        <dbReference type="Pfam" id="PF03478"/>
    </source>
</evidence>
<organism evidence="2 3">
    <name type="scientific">Urochloa decumbens</name>
    <dbReference type="NCBI Taxonomy" id="240449"/>
    <lineage>
        <taxon>Eukaryota</taxon>
        <taxon>Viridiplantae</taxon>
        <taxon>Streptophyta</taxon>
        <taxon>Embryophyta</taxon>
        <taxon>Tracheophyta</taxon>
        <taxon>Spermatophyta</taxon>
        <taxon>Magnoliopsida</taxon>
        <taxon>Liliopsida</taxon>
        <taxon>Poales</taxon>
        <taxon>Poaceae</taxon>
        <taxon>PACMAD clade</taxon>
        <taxon>Panicoideae</taxon>
        <taxon>Panicodae</taxon>
        <taxon>Paniceae</taxon>
        <taxon>Melinidinae</taxon>
        <taxon>Urochloa</taxon>
    </lineage>
</organism>
<evidence type="ECO:0000313" key="3">
    <source>
        <dbReference type="Proteomes" id="UP001497457"/>
    </source>
</evidence>
<evidence type="ECO:0000313" key="2">
    <source>
        <dbReference type="EMBL" id="CAL4958431.1"/>
    </source>
</evidence>
<accession>A0ABC8ZAE9</accession>
<reference evidence="2 3" key="2">
    <citation type="submission" date="2024-10" db="EMBL/GenBank/DDBJ databases">
        <authorList>
            <person name="Ryan C."/>
        </authorList>
    </citation>
    <scope>NUCLEOTIDE SEQUENCE [LARGE SCALE GENOMIC DNA]</scope>
</reference>
<dbReference type="InterPro" id="IPR005174">
    <property type="entry name" value="KIB1-4_b-propeller"/>
</dbReference>
<dbReference type="AlphaFoldDB" id="A0ABC8ZAE9"/>
<dbReference type="PANTHER" id="PTHR33127">
    <property type="entry name" value="TRANSMEMBRANE PROTEIN"/>
    <property type="match status" value="1"/>
</dbReference>
<feature type="domain" description="KIB1-4 beta-propeller" evidence="1">
    <location>
        <begin position="41"/>
        <end position="321"/>
    </location>
</feature>
<dbReference type="EMBL" id="OZ075128">
    <property type="protein sequence ID" value="CAL4958431.1"/>
    <property type="molecule type" value="Genomic_DNA"/>
</dbReference>
<gene>
    <name evidence="2" type="ORF">URODEC1_LOCUS43109</name>
</gene>
<dbReference type="Proteomes" id="UP001497457">
    <property type="component" value="Chromosome 18b"/>
</dbReference>
<dbReference type="Pfam" id="PF03478">
    <property type="entry name" value="Beta-prop_KIB1-4"/>
    <property type="match status" value="1"/>
</dbReference>
<keyword evidence="3" id="KW-1185">Reference proteome</keyword>
<sequence length="353" mass="38402">MEPMLAAADNDPGSLAAAAASFPLLVYDHGEQPNNSQTALSVADGSTRTYQLPELQNFRCLETPQGLVLMVDTASLHCSLWNPQTGEKTPLPAMDEAPPASCRCLVSDTISSPPDWIPAGEAPPDSLVVICDFARPELLLCRVRGSGAAAKWVRQPYDYMGLCEIPGKAPTARTIVEIAAVQGIFYFLKSRGVVGALVCFADDPEPHLELVTFEAPKPMIATDAPQVVTLSYLLESSGELFLVCLFFLGCGLEQIEEVGAYVMDFGQRQWCRVTDIGDRAFILGPGQFAASCPAMDHGLKEGCVYYAYDFLRNSNEFHIFDLKEGTREVAAPTQDIPSLSRRPFWLVPIHPGV</sequence>
<protein>
    <recommendedName>
        <fullName evidence="1">KIB1-4 beta-propeller domain-containing protein</fullName>
    </recommendedName>
</protein>
<reference evidence="3" key="1">
    <citation type="submission" date="2024-06" db="EMBL/GenBank/DDBJ databases">
        <authorList>
            <person name="Ryan C."/>
        </authorList>
    </citation>
    <scope>NUCLEOTIDE SEQUENCE [LARGE SCALE GENOMIC DNA]</scope>
</reference>